<comment type="caution">
    <text evidence="1">The sequence shown here is derived from an EMBL/GenBank/DDBJ whole genome shotgun (WGS) entry which is preliminary data.</text>
</comment>
<dbReference type="Pfam" id="PF13469">
    <property type="entry name" value="Sulfotransfer_3"/>
    <property type="match status" value="1"/>
</dbReference>
<dbReference type="RefSeq" id="WP_345674802.1">
    <property type="nucleotide sequence ID" value="NZ_BAABHS010000005.1"/>
</dbReference>
<sequence>MADGGRFELYPRPEWVRHFNAMGDAAGGAERLVPLDVDAMCQSAVDSTGLSDFGDLDGDWLTRLKALTAAIDDSANMHALGRLMTRAEMIRCLRTRLWVTEDRRRRPGVADETIAAPVLVTGPARSGTSLLLELLDLDPALRGPNGWEIADPGAVGGGSREERIDRAAGEYELWGDVQPEFLAIHDFKAVYPQECIHVQTPSFAGMYWRMAADIPTWAPDPMAAMKFHRAVLQALQHGQDPATWVLKTPVYLGTLDLVFALYPDAWVIHNHRDPVKTTVSGASTLATVRWIRSDDVDPAAVGSDDGMCPIMLNVMRRRVAGELPDRIIDVHFADLLADPAGAVERAYATMGRAFTGAHADAIRHYVANRPQGALGTHSYTAEQFGIDKAALRERMRPYTDHYGIRLE</sequence>
<organism evidence="1 2">
    <name type="scientific">Yinghuangia aomiensis</name>
    <dbReference type="NCBI Taxonomy" id="676205"/>
    <lineage>
        <taxon>Bacteria</taxon>
        <taxon>Bacillati</taxon>
        <taxon>Actinomycetota</taxon>
        <taxon>Actinomycetes</taxon>
        <taxon>Kitasatosporales</taxon>
        <taxon>Streptomycetaceae</taxon>
        <taxon>Yinghuangia</taxon>
    </lineage>
</organism>
<evidence type="ECO:0000313" key="1">
    <source>
        <dbReference type="EMBL" id="GAA4956271.1"/>
    </source>
</evidence>
<dbReference type="InterPro" id="IPR052736">
    <property type="entry name" value="Stf3_sulfotransferase"/>
</dbReference>
<dbReference type="Proteomes" id="UP001500466">
    <property type="component" value="Unassembled WGS sequence"/>
</dbReference>
<dbReference type="SUPFAM" id="SSF52540">
    <property type="entry name" value="P-loop containing nucleoside triphosphate hydrolases"/>
    <property type="match status" value="1"/>
</dbReference>
<keyword evidence="2" id="KW-1185">Reference proteome</keyword>
<protein>
    <submittedName>
        <fullName evidence="1">Sulfotransferase</fullName>
    </submittedName>
</protein>
<dbReference type="Gene3D" id="3.40.50.300">
    <property type="entry name" value="P-loop containing nucleotide triphosphate hydrolases"/>
    <property type="match status" value="1"/>
</dbReference>
<dbReference type="EMBL" id="BAABHS010000005">
    <property type="protein sequence ID" value="GAA4956271.1"/>
    <property type="molecule type" value="Genomic_DNA"/>
</dbReference>
<dbReference type="PANTHER" id="PTHR36451">
    <property type="entry name" value="PAPS-DEPENDENT SULFOTRANSFERASE STF3"/>
    <property type="match status" value="1"/>
</dbReference>
<gene>
    <name evidence="1" type="ORF">GCM10023205_17970</name>
</gene>
<accession>A0ABP9GY74</accession>
<dbReference type="InterPro" id="IPR027417">
    <property type="entry name" value="P-loop_NTPase"/>
</dbReference>
<name>A0ABP9GY74_9ACTN</name>
<reference evidence="2" key="1">
    <citation type="journal article" date="2019" name="Int. J. Syst. Evol. Microbiol.">
        <title>The Global Catalogue of Microorganisms (GCM) 10K type strain sequencing project: providing services to taxonomists for standard genome sequencing and annotation.</title>
        <authorList>
            <consortium name="The Broad Institute Genomics Platform"/>
            <consortium name="The Broad Institute Genome Sequencing Center for Infectious Disease"/>
            <person name="Wu L."/>
            <person name="Ma J."/>
        </authorList>
    </citation>
    <scope>NUCLEOTIDE SEQUENCE [LARGE SCALE GENOMIC DNA]</scope>
    <source>
        <strain evidence="2">JCM 17986</strain>
    </source>
</reference>
<proteinExistence type="predicted"/>
<evidence type="ECO:0000313" key="2">
    <source>
        <dbReference type="Proteomes" id="UP001500466"/>
    </source>
</evidence>
<dbReference type="PANTHER" id="PTHR36451:SF1">
    <property type="entry name" value="OMEGA-HYDROXY-BETA-DIHYDROMENAQUINONE-9 SULFOTRANSFERASE STF3"/>
    <property type="match status" value="1"/>
</dbReference>